<organism evidence="5 6">
    <name type="scientific">Labeo rohita</name>
    <name type="common">Indian major carp</name>
    <name type="synonym">Cyprinus rohita</name>
    <dbReference type="NCBI Taxonomy" id="84645"/>
    <lineage>
        <taxon>Eukaryota</taxon>
        <taxon>Metazoa</taxon>
        <taxon>Chordata</taxon>
        <taxon>Craniata</taxon>
        <taxon>Vertebrata</taxon>
        <taxon>Euteleostomi</taxon>
        <taxon>Actinopterygii</taxon>
        <taxon>Neopterygii</taxon>
        <taxon>Teleostei</taxon>
        <taxon>Ostariophysi</taxon>
        <taxon>Cypriniformes</taxon>
        <taxon>Cyprinidae</taxon>
        <taxon>Labeoninae</taxon>
        <taxon>Labeonini</taxon>
        <taxon>Labeo</taxon>
    </lineage>
</organism>
<gene>
    <name evidence="5" type="ORF">ROHU_027177</name>
</gene>
<dbReference type="PANTHER" id="PTHR10903:SF188">
    <property type="entry name" value="GTPASE IMAP FAMILY MEMBER 2-LIKE-RELATED"/>
    <property type="match status" value="1"/>
</dbReference>
<keyword evidence="6" id="KW-1185">Reference proteome</keyword>
<evidence type="ECO:0000313" key="6">
    <source>
        <dbReference type="Proteomes" id="UP000290572"/>
    </source>
</evidence>
<dbReference type="InterPro" id="IPR027417">
    <property type="entry name" value="P-loop_NTPase"/>
</dbReference>
<dbReference type="InterPro" id="IPR045058">
    <property type="entry name" value="GIMA/IAN/Toc"/>
</dbReference>
<dbReference type="PANTHER" id="PTHR10903">
    <property type="entry name" value="GTPASE, IMAP FAMILY MEMBER-RELATED"/>
    <property type="match status" value="1"/>
</dbReference>
<dbReference type="GO" id="GO:0005525">
    <property type="term" value="F:GTP binding"/>
    <property type="evidence" value="ECO:0007669"/>
    <property type="project" value="UniProtKB-KW"/>
</dbReference>
<keyword evidence="2" id="KW-0547">Nucleotide-binding</keyword>
<evidence type="ECO:0000259" key="4">
    <source>
        <dbReference type="Pfam" id="PF04548"/>
    </source>
</evidence>
<accession>A0A498MCE4</accession>
<evidence type="ECO:0000256" key="2">
    <source>
        <dbReference type="ARBA" id="ARBA00022741"/>
    </source>
</evidence>
<name>A0A498MCE4_LABRO</name>
<evidence type="ECO:0000256" key="3">
    <source>
        <dbReference type="ARBA" id="ARBA00023134"/>
    </source>
</evidence>
<dbReference type="Pfam" id="PF04548">
    <property type="entry name" value="AIG1"/>
    <property type="match status" value="1"/>
</dbReference>
<evidence type="ECO:0000256" key="1">
    <source>
        <dbReference type="ARBA" id="ARBA00008535"/>
    </source>
</evidence>
<proteinExistence type="inferred from homology"/>
<evidence type="ECO:0000313" key="5">
    <source>
        <dbReference type="EMBL" id="RXN16974.1"/>
    </source>
</evidence>
<dbReference type="Proteomes" id="UP000290572">
    <property type="component" value="Unassembled WGS sequence"/>
</dbReference>
<feature type="domain" description="AIG1-type G" evidence="4">
    <location>
        <begin position="69"/>
        <end position="225"/>
    </location>
</feature>
<keyword evidence="3" id="KW-0342">GTP-binding</keyword>
<dbReference type="AlphaFoldDB" id="A0A498MCE4"/>
<dbReference type="InterPro" id="IPR006703">
    <property type="entry name" value="G_AIG1"/>
</dbReference>
<reference evidence="5 6" key="1">
    <citation type="submission" date="2018-03" db="EMBL/GenBank/DDBJ databases">
        <title>Draft genome sequence of Rohu Carp (Labeo rohita).</title>
        <authorList>
            <person name="Das P."/>
            <person name="Kushwaha B."/>
            <person name="Joshi C.G."/>
            <person name="Kumar D."/>
            <person name="Nagpure N.S."/>
            <person name="Sahoo L."/>
            <person name="Das S.P."/>
            <person name="Bit A."/>
            <person name="Patnaik S."/>
            <person name="Meher P.K."/>
            <person name="Jayasankar P."/>
            <person name="Koringa P.G."/>
            <person name="Patel N.V."/>
            <person name="Hinsu A.T."/>
            <person name="Kumar R."/>
            <person name="Pandey M."/>
            <person name="Agarwal S."/>
            <person name="Srivastava S."/>
            <person name="Singh M."/>
            <person name="Iquebal M.A."/>
            <person name="Jaiswal S."/>
            <person name="Angadi U.B."/>
            <person name="Kumar N."/>
            <person name="Raza M."/>
            <person name="Shah T.M."/>
            <person name="Rai A."/>
            <person name="Jena J.K."/>
        </authorList>
    </citation>
    <scope>NUCLEOTIDE SEQUENCE [LARGE SCALE GENOMIC DNA]</scope>
    <source>
        <strain evidence="5">DASCIFA01</strain>
        <tissue evidence="5">Testis</tissue>
    </source>
</reference>
<sequence length="240" mass="27648">MNNRRYLVCDEFESSKSSIKQQPRQSGPAESPLTIVVFGDSASVQYEPENILLGEDEPGFKTVEISRSSVLSEIGKRQVSVINMTGLHEAELYLDCVDHLINRLLNENEIHAFIFVMGLGQLTDADKMGLEWLQRVFGDKVLQFVIILFTYERQEECDTVLDDLMKTPDLDQLLKKYGGRYQTCNKTMNNRSEMRDLIKKIEHLFSENKQQCYTADVYSTAMRQYIFQKNKGESGKKSVY</sequence>
<comment type="similarity">
    <text evidence="1">Belongs to the TRAFAC class TrmE-Era-EngA-EngB-Septin-like GTPase superfamily. AIG1/Toc34/Toc159-like paraseptin GTPase family. IAN subfamily.</text>
</comment>
<dbReference type="EMBL" id="QBIY01012768">
    <property type="protein sequence ID" value="RXN16974.1"/>
    <property type="molecule type" value="Genomic_DNA"/>
</dbReference>
<dbReference type="Gene3D" id="3.40.50.300">
    <property type="entry name" value="P-loop containing nucleotide triphosphate hydrolases"/>
    <property type="match status" value="1"/>
</dbReference>
<comment type="caution">
    <text evidence="5">The sequence shown here is derived from an EMBL/GenBank/DDBJ whole genome shotgun (WGS) entry which is preliminary data.</text>
</comment>
<protein>
    <submittedName>
        <fullName evidence="5">Interferon-induced very large GTPase 1-like protein</fullName>
    </submittedName>
</protein>
<dbReference type="STRING" id="84645.A0A498MCE4"/>